<reference evidence="3" key="1">
    <citation type="submission" date="2007-10" db="EMBL/GenBank/DDBJ databases">
        <authorList>
            <person name="Fulton L."/>
            <person name="Clifton S."/>
            <person name="Fulton B."/>
            <person name="Xu J."/>
            <person name="Minx P."/>
            <person name="Pepin K.H."/>
            <person name="Johnson M."/>
            <person name="Thiruvilangam P."/>
            <person name="Bhonagiri V."/>
            <person name="Nash W.E."/>
            <person name="Mardis E.R."/>
            <person name="Wilson R.K."/>
        </authorList>
    </citation>
    <scope>NUCLEOTIDE SEQUENCE [LARGE SCALE GENOMIC DNA]</scope>
    <source>
        <strain evidence="3">DSM 17216</strain>
    </source>
</reference>
<sequence>MKKIVTILLFALTVFAGCSKDEKPTPAPTMPVNGVIYLHSESVLKNEPAAKAATRGATAAEQTLTYTFEAWTNDTKPRCVLHKIANGTLDEAAIEIALVPGTYDFLFWADYGKGTYTTDNLRQVSLTRTPYTPGSGRDAFAFALPGVQWNGGNGVSATLKRPLAKLAMQNTAAFGTGGQEVSVTYTNVPTQYDVLTETTSAPQTLTLAFPATTAGSNSVGEDFLFVPYAGQSIGLSITVGNVTKGLDMLQLQQNYTTHVTATFE</sequence>
<dbReference type="OrthoDB" id="1004632at2"/>
<dbReference type="InterPro" id="IPR046692">
    <property type="entry name" value="DUF6562"/>
</dbReference>
<gene>
    <name evidence="3" type="ORF">ALIPUT_02796</name>
</gene>
<evidence type="ECO:0000259" key="2">
    <source>
        <dbReference type="Pfam" id="PF20200"/>
    </source>
</evidence>
<feature type="signal peptide" evidence="1">
    <location>
        <begin position="1"/>
        <end position="16"/>
    </location>
</feature>
<keyword evidence="4" id="KW-1185">Reference proteome</keyword>
<name>B0N069_9BACT</name>
<comment type="caution">
    <text evidence="3">The sequence shown here is derived from an EMBL/GenBank/DDBJ whole genome shotgun (WGS) entry which is preliminary data.</text>
</comment>
<protein>
    <recommendedName>
        <fullName evidence="2">DUF6562 domain-containing protein</fullName>
    </recommendedName>
</protein>
<dbReference type="HOGENOM" id="CLU_1052263_0_0_10"/>
<accession>B0N069</accession>
<reference evidence="3" key="2">
    <citation type="submission" date="2013-09" db="EMBL/GenBank/DDBJ databases">
        <title>Draft genome sequence of Alistipes putredinis (DSM 17216).</title>
        <authorList>
            <person name="Sudarsanam P."/>
            <person name="Ley R."/>
            <person name="Guruge J."/>
            <person name="Turnbaugh P.J."/>
            <person name="Mahowald M."/>
            <person name="Liep D."/>
            <person name="Gordon J."/>
        </authorList>
    </citation>
    <scope>NUCLEOTIDE SEQUENCE</scope>
    <source>
        <strain evidence="3">DSM 17216</strain>
    </source>
</reference>
<proteinExistence type="predicted"/>
<evidence type="ECO:0000313" key="3">
    <source>
        <dbReference type="EMBL" id="EDS03255.1"/>
    </source>
</evidence>
<evidence type="ECO:0000313" key="4">
    <source>
        <dbReference type="Proteomes" id="UP000005819"/>
    </source>
</evidence>
<keyword evidence="1" id="KW-0732">Signal</keyword>
<dbReference type="Pfam" id="PF20200">
    <property type="entry name" value="DUF6562"/>
    <property type="match status" value="1"/>
</dbReference>
<dbReference type="EMBL" id="ABFK02000020">
    <property type="protein sequence ID" value="EDS03255.1"/>
    <property type="molecule type" value="Genomic_DNA"/>
</dbReference>
<dbReference type="RefSeq" id="WP_004328846.1">
    <property type="nucleotide sequence ID" value="NZ_DS499577.1"/>
</dbReference>
<dbReference type="AlphaFoldDB" id="B0N069"/>
<dbReference type="Proteomes" id="UP000005819">
    <property type="component" value="Unassembled WGS sequence"/>
</dbReference>
<evidence type="ECO:0000256" key="1">
    <source>
        <dbReference type="SAM" id="SignalP"/>
    </source>
</evidence>
<dbReference type="GeneID" id="73803150"/>
<feature type="chain" id="PRO_5002752860" description="DUF6562 domain-containing protein" evidence="1">
    <location>
        <begin position="17"/>
        <end position="264"/>
    </location>
</feature>
<organism evidence="3 4">
    <name type="scientific">Alistipes putredinis DSM 17216</name>
    <dbReference type="NCBI Taxonomy" id="445970"/>
    <lineage>
        <taxon>Bacteria</taxon>
        <taxon>Pseudomonadati</taxon>
        <taxon>Bacteroidota</taxon>
        <taxon>Bacteroidia</taxon>
        <taxon>Bacteroidales</taxon>
        <taxon>Rikenellaceae</taxon>
        <taxon>Alistipes</taxon>
    </lineage>
</organism>
<feature type="domain" description="DUF6562" evidence="2">
    <location>
        <begin position="50"/>
        <end position="168"/>
    </location>
</feature>
<dbReference type="PROSITE" id="PS51257">
    <property type="entry name" value="PROKAR_LIPOPROTEIN"/>
    <property type="match status" value="1"/>
</dbReference>